<evidence type="ECO:0000313" key="1">
    <source>
        <dbReference type="EMBL" id="VAV92931.1"/>
    </source>
</evidence>
<dbReference type="EMBL" id="UOEI01000086">
    <property type="protein sequence ID" value="VAV92931.1"/>
    <property type="molecule type" value="Genomic_DNA"/>
</dbReference>
<proteinExistence type="predicted"/>
<protein>
    <recommendedName>
        <fullName evidence="2">EamA family transporter</fullName>
    </recommendedName>
</protein>
<feature type="non-terminal residue" evidence="1">
    <location>
        <position position="1"/>
    </location>
</feature>
<gene>
    <name evidence="1" type="ORF">MNBD_ACTINO01-1734</name>
</gene>
<name>A0A3B0RNA5_9ZZZZ</name>
<dbReference type="InterPro" id="IPR037185">
    <property type="entry name" value="EmrE-like"/>
</dbReference>
<evidence type="ECO:0008006" key="2">
    <source>
        <dbReference type="Google" id="ProtNLM"/>
    </source>
</evidence>
<dbReference type="SUPFAM" id="SSF103481">
    <property type="entry name" value="Multidrug resistance efflux transporter EmrE"/>
    <property type="match status" value="1"/>
</dbReference>
<organism evidence="1">
    <name type="scientific">hydrothermal vent metagenome</name>
    <dbReference type="NCBI Taxonomy" id="652676"/>
    <lineage>
        <taxon>unclassified sequences</taxon>
        <taxon>metagenomes</taxon>
        <taxon>ecological metagenomes</taxon>
    </lineage>
</organism>
<sequence>AVSAAVILGQQLEPVQWLGVVVVVVAVATAQRIGLADVHSPAPIA</sequence>
<dbReference type="AlphaFoldDB" id="A0A3B0RNA5"/>
<accession>A0A3B0RNA5</accession>
<reference evidence="1" key="1">
    <citation type="submission" date="2018-06" db="EMBL/GenBank/DDBJ databases">
        <authorList>
            <person name="Zhirakovskaya E."/>
        </authorList>
    </citation>
    <scope>NUCLEOTIDE SEQUENCE</scope>
</reference>